<keyword evidence="1" id="KW-0472">Membrane</keyword>
<keyword evidence="3" id="KW-1185">Reference proteome</keyword>
<feature type="transmembrane region" description="Helical" evidence="1">
    <location>
        <begin position="109"/>
        <end position="126"/>
    </location>
</feature>
<gene>
    <name evidence="2" type="ORF">LTR24_001922</name>
</gene>
<evidence type="ECO:0000256" key="1">
    <source>
        <dbReference type="SAM" id="Phobius"/>
    </source>
</evidence>
<evidence type="ECO:0000313" key="3">
    <source>
        <dbReference type="Proteomes" id="UP001345013"/>
    </source>
</evidence>
<accession>A0ABR0KJ74</accession>
<name>A0ABR0KJ74_9EURO</name>
<evidence type="ECO:0000313" key="2">
    <source>
        <dbReference type="EMBL" id="KAK5098101.1"/>
    </source>
</evidence>
<organism evidence="2 3">
    <name type="scientific">Lithohypha guttulata</name>
    <dbReference type="NCBI Taxonomy" id="1690604"/>
    <lineage>
        <taxon>Eukaryota</taxon>
        <taxon>Fungi</taxon>
        <taxon>Dikarya</taxon>
        <taxon>Ascomycota</taxon>
        <taxon>Pezizomycotina</taxon>
        <taxon>Eurotiomycetes</taxon>
        <taxon>Chaetothyriomycetidae</taxon>
        <taxon>Chaetothyriales</taxon>
        <taxon>Trichomeriaceae</taxon>
        <taxon>Lithohypha</taxon>
    </lineage>
</organism>
<comment type="caution">
    <text evidence="2">The sequence shown here is derived from an EMBL/GenBank/DDBJ whole genome shotgun (WGS) entry which is preliminary data.</text>
</comment>
<keyword evidence="1" id="KW-0812">Transmembrane</keyword>
<protein>
    <submittedName>
        <fullName evidence="2">Uncharacterized protein</fullName>
    </submittedName>
</protein>
<sequence length="138" mass="15218">MPVSSTMWKTAAILYAIAIPGHIAGGLKLIHPLLNKIPVTKKEDKVGQRSAQNCYNYVNVSLAIAGLLNWQWARTRGPQTFEEKIIYWTLLATHLAYGYRYAQVGEYSVLCVMWVAPALSLAGYQLDGPHASPIQASS</sequence>
<feature type="transmembrane region" description="Helical" evidence="1">
    <location>
        <begin position="12"/>
        <end position="34"/>
    </location>
</feature>
<reference evidence="2 3" key="1">
    <citation type="submission" date="2023-08" db="EMBL/GenBank/DDBJ databases">
        <title>Black Yeasts Isolated from many extreme environments.</title>
        <authorList>
            <person name="Coleine C."/>
            <person name="Stajich J.E."/>
            <person name="Selbmann L."/>
        </authorList>
    </citation>
    <scope>NUCLEOTIDE SEQUENCE [LARGE SCALE GENOMIC DNA]</scope>
    <source>
        <strain evidence="2 3">CCFEE 5885</strain>
    </source>
</reference>
<proteinExistence type="predicted"/>
<keyword evidence="1" id="KW-1133">Transmembrane helix</keyword>
<dbReference type="Proteomes" id="UP001345013">
    <property type="component" value="Unassembled WGS sequence"/>
</dbReference>
<dbReference type="EMBL" id="JAVRRG010000015">
    <property type="protein sequence ID" value="KAK5098101.1"/>
    <property type="molecule type" value="Genomic_DNA"/>
</dbReference>